<reference evidence="2" key="1">
    <citation type="journal article" date="2019" name="Int. J. Syst. Evol. Microbiol.">
        <title>The Global Catalogue of Microorganisms (GCM) 10K type strain sequencing project: providing services to taxonomists for standard genome sequencing and annotation.</title>
        <authorList>
            <consortium name="The Broad Institute Genomics Platform"/>
            <consortium name="The Broad Institute Genome Sequencing Center for Infectious Disease"/>
            <person name="Wu L."/>
            <person name="Ma J."/>
        </authorList>
    </citation>
    <scope>NUCLEOTIDE SEQUENCE [LARGE SCALE GENOMIC DNA]</scope>
    <source>
        <strain evidence="2">JCM 14370</strain>
    </source>
</reference>
<dbReference type="SUPFAM" id="SSF46955">
    <property type="entry name" value="Putative DNA-binding domain"/>
    <property type="match status" value="1"/>
</dbReference>
<comment type="caution">
    <text evidence="1">The sequence shown here is derived from an EMBL/GenBank/DDBJ whole genome shotgun (WGS) entry which is preliminary data.</text>
</comment>
<dbReference type="Gene3D" id="1.10.1660.10">
    <property type="match status" value="1"/>
</dbReference>
<gene>
    <name evidence="1" type="ORF">GCM10008938_43200</name>
</gene>
<dbReference type="Proteomes" id="UP000632222">
    <property type="component" value="Unassembled WGS sequence"/>
</dbReference>
<dbReference type="EMBL" id="BMOD01000025">
    <property type="protein sequence ID" value="GGJ52569.1"/>
    <property type="molecule type" value="Genomic_DNA"/>
</dbReference>
<evidence type="ECO:0008006" key="3">
    <source>
        <dbReference type="Google" id="ProtNLM"/>
    </source>
</evidence>
<proteinExistence type="predicted"/>
<dbReference type="InterPro" id="IPR009061">
    <property type="entry name" value="DNA-bd_dom_put_sf"/>
</dbReference>
<dbReference type="RefSeq" id="WP_189006818.1">
    <property type="nucleotide sequence ID" value="NZ_BMOD01000025.1"/>
</dbReference>
<evidence type="ECO:0000313" key="1">
    <source>
        <dbReference type="EMBL" id="GGJ52569.1"/>
    </source>
</evidence>
<sequence>MRDLIPSGRFPQIARLTRKALQIYAEQGLLRPVHTDPHSGYHYYNPQPAGRSPADHFAQGFQHVPGRHQRSPEVLARPTTFRSAAGTAGAPTMWSVRSVSVCA</sequence>
<evidence type="ECO:0000313" key="2">
    <source>
        <dbReference type="Proteomes" id="UP000632222"/>
    </source>
</evidence>
<protein>
    <recommendedName>
        <fullName evidence="3">HTH merR-type domain-containing protein</fullName>
    </recommendedName>
</protein>
<accession>A0ABQ2DBJ2</accession>
<keyword evidence="2" id="KW-1185">Reference proteome</keyword>
<organism evidence="1 2">
    <name type="scientific">Deinococcus roseus</name>
    <dbReference type="NCBI Taxonomy" id="392414"/>
    <lineage>
        <taxon>Bacteria</taxon>
        <taxon>Thermotogati</taxon>
        <taxon>Deinococcota</taxon>
        <taxon>Deinococci</taxon>
        <taxon>Deinococcales</taxon>
        <taxon>Deinococcaceae</taxon>
        <taxon>Deinococcus</taxon>
    </lineage>
</organism>
<name>A0ABQ2DBJ2_9DEIO</name>